<keyword evidence="2" id="KW-1185">Reference proteome</keyword>
<dbReference type="RefSeq" id="WP_163045752.1">
    <property type="nucleotide sequence ID" value="NZ_JAAAMJ010000022.1"/>
</dbReference>
<comment type="caution">
    <text evidence="1">The sequence shown here is derived from an EMBL/GenBank/DDBJ whole genome shotgun (WGS) entry which is preliminary data.</text>
</comment>
<dbReference type="InterPro" id="IPR050682">
    <property type="entry name" value="ModA/WtpA"/>
</dbReference>
<dbReference type="GO" id="GO:0015689">
    <property type="term" value="P:molybdate ion transport"/>
    <property type="evidence" value="ECO:0007669"/>
    <property type="project" value="TreeGrafter"/>
</dbReference>
<dbReference type="PANTHER" id="PTHR30632:SF11">
    <property type="entry name" value="BLR4797 PROTEIN"/>
    <property type="match status" value="1"/>
</dbReference>
<organism evidence="1 2">
    <name type="scientific">Aurantimonas aggregata</name>
    <dbReference type="NCBI Taxonomy" id="2047720"/>
    <lineage>
        <taxon>Bacteria</taxon>
        <taxon>Pseudomonadati</taxon>
        <taxon>Pseudomonadota</taxon>
        <taxon>Alphaproteobacteria</taxon>
        <taxon>Hyphomicrobiales</taxon>
        <taxon>Aurantimonadaceae</taxon>
        <taxon>Aurantimonas</taxon>
    </lineage>
</organism>
<evidence type="ECO:0000313" key="2">
    <source>
        <dbReference type="Proteomes" id="UP000476332"/>
    </source>
</evidence>
<sequence length="232" mass="23807">MPLKLMSTLAVEVALKRRLLPAFTQTTGITPDVTWNPTTVIMQRIAAGTRADAIILIDKSMAELVERGIVVASSVAPIATAKIGVAVAGDAPAPKLETVEDLKAALLGARSVAYSRGGASGIYFAKLIEKLGIAEAVNARATIIPEGFTAGQIVAGKADLAIQQISELMSVDGIQIAGPLPEAVQAGTDFSVAAFADAENPDDATRLIAHFTSAAAGAAYEAGGLTSRLARI</sequence>
<dbReference type="Proteomes" id="UP000476332">
    <property type="component" value="Unassembled WGS sequence"/>
</dbReference>
<dbReference type="AlphaFoldDB" id="A0A6L9MMF6"/>
<reference evidence="1 2" key="1">
    <citation type="submission" date="2020-01" db="EMBL/GenBank/DDBJ databases">
        <title>Genomes of bacteria type strains.</title>
        <authorList>
            <person name="Chen J."/>
            <person name="Zhu S."/>
            <person name="Chen J."/>
        </authorList>
    </citation>
    <scope>NUCLEOTIDE SEQUENCE [LARGE SCALE GENOMIC DNA]</scope>
    <source>
        <strain evidence="1 2">KCTC 52919</strain>
    </source>
</reference>
<dbReference type="Pfam" id="PF13531">
    <property type="entry name" value="SBP_bac_11"/>
    <property type="match status" value="1"/>
</dbReference>
<dbReference type="Gene3D" id="3.40.190.10">
    <property type="entry name" value="Periplasmic binding protein-like II"/>
    <property type="match status" value="2"/>
</dbReference>
<gene>
    <name evidence="1" type="ORF">GTW51_19630</name>
</gene>
<name>A0A6L9MMF6_9HYPH</name>
<dbReference type="PANTHER" id="PTHR30632">
    <property type="entry name" value="MOLYBDATE-BINDING PERIPLASMIC PROTEIN"/>
    <property type="match status" value="1"/>
</dbReference>
<dbReference type="GO" id="GO:0030973">
    <property type="term" value="F:molybdate ion binding"/>
    <property type="evidence" value="ECO:0007669"/>
    <property type="project" value="TreeGrafter"/>
</dbReference>
<dbReference type="EMBL" id="JAAAMJ010000022">
    <property type="protein sequence ID" value="NDV88901.1"/>
    <property type="molecule type" value="Genomic_DNA"/>
</dbReference>
<accession>A0A6L9MMF6</accession>
<evidence type="ECO:0000313" key="1">
    <source>
        <dbReference type="EMBL" id="NDV88901.1"/>
    </source>
</evidence>
<proteinExistence type="predicted"/>
<dbReference type="SUPFAM" id="SSF53850">
    <property type="entry name" value="Periplasmic binding protein-like II"/>
    <property type="match status" value="1"/>
</dbReference>
<protein>
    <submittedName>
        <fullName evidence="1">Solute-binding protein</fullName>
    </submittedName>
</protein>